<feature type="non-terminal residue" evidence="1">
    <location>
        <position position="488"/>
    </location>
</feature>
<keyword evidence="2" id="KW-1185">Reference proteome</keyword>
<comment type="caution">
    <text evidence="1">The sequence shown here is derived from an EMBL/GenBank/DDBJ whole genome shotgun (WGS) entry which is preliminary data.</text>
</comment>
<evidence type="ECO:0000313" key="2">
    <source>
        <dbReference type="Proteomes" id="UP001186974"/>
    </source>
</evidence>
<organism evidence="1 2">
    <name type="scientific">Coniosporium uncinatum</name>
    <dbReference type="NCBI Taxonomy" id="93489"/>
    <lineage>
        <taxon>Eukaryota</taxon>
        <taxon>Fungi</taxon>
        <taxon>Dikarya</taxon>
        <taxon>Ascomycota</taxon>
        <taxon>Pezizomycotina</taxon>
        <taxon>Dothideomycetes</taxon>
        <taxon>Dothideomycetes incertae sedis</taxon>
        <taxon>Coniosporium</taxon>
    </lineage>
</organism>
<name>A0ACC3DJY4_9PEZI</name>
<proteinExistence type="predicted"/>
<accession>A0ACC3DJY4</accession>
<protein>
    <submittedName>
        <fullName evidence="1">Uncharacterized protein</fullName>
    </submittedName>
</protein>
<dbReference type="Proteomes" id="UP001186974">
    <property type="component" value="Unassembled WGS sequence"/>
</dbReference>
<reference evidence="1" key="1">
    <citation type="submission" date="2024-09" db="EMBL/GenBank/DDBJ databases">
        <title>Black Yeasts Isolated from many extreme environments.</title>
        <authorList>
            <person name="Coleine C."/>
            <person name="Stajich J.E."/>
            <person name="Selbmann L."/>
        </authorList>
    </citation>
    <scope>NUCLEOTIDE SEQUENCE</scope>
    <source>
        <strain evidence="1">CCFEE 5737</strain>
    </source>
</reference>
<gene>
    <name evidence="1" type="ORF">LTS18_011392</name>
</gene>
<evidence type="ECO:0000313" key="1">
    <source>
        <dbReference type="EMBL" id="KAK3077030.1"/>
    </source>
</evidence>
<dbReference type="EMBL" id="JAWDJW010003293">
    <property type="protein sequence ID" value="KAK3077030.1"/>
    <property type="molecule type" value="Genomic_DNA"/>
</dbReference>
<sequence length="488" mass="55536">MYSPTEAQLAHQLGHHGVLHYDASQHSMEGHAEYMSAQNGLPNGHYDNQQIPYDHMQGIDQYGMQSMAMAPGSGAEVEDRRKRGSAASATNDKELREILSRNDGRTLKDVAHEVLAAERTPRAEKTKQLFAMLWLRSVCKSSKQSVPRSRVYTSYAERCANERVAPLNPASFGKLVRVIFPGIQTRRLGVRGESKYHYVDLELIEPDQQAANEERAQSRHATESQASLAFQNPSIDFNSMPRLQADTAAFPSQDHVPEPSTSRFEGRPSFGRVYFPPADYESFQDPDTIELPDIHTYIPPKTDIDAADALTALYRTHCTSLVDCIRFCKEKQFFRFFTSFQGTLTVPVQKLLVHPDVAPWIKECDWIMYQKMIRFVSQLTLQVVPPQVCKFLNNISKNLYTHINKTFQGHPAHMLEAKLEPATLFANLLHRMLRANSTAHAAANLLITDHLRDQMWQDWVALVNPIRVMETELPNCEYEETYKILTTE</sequence>